<dbReference type="EMBL" id="JBHFEH010000016">
    <property type="protein sequence ID" value="KAL2054312.1"/>
    <property type="molecule type" value="Genomic_DNA"/>
</dbReference>
<name>A0ABR4B8Z8_9LECA</name>
<reference evidence="2 3" key="1">
    <citation type="submission" date="2024-09" db="EMBL/GenBank/DDBJ databases">
        <title>Rethinking Asexuality: The Enigmatic Case of Functional Sexual Genes in Lepraria (Stereocaulaceae).</title>
        <authorList>
            <person name="Doellman M."/>
            <person name="Sun Y."/>
            <person name="Barcenas-Pena A."/>
            <person name="Lumbsch H.T."/>
            <person name="Grewe F."/>
        </authorList>
    </citation>
    <scope>NUCLEOTIDE SEQUENCE [LARGE SCALE GENOMIC DNA]</scope>
    <source>
        <strain evidence="2 3">Grewe 0041</strain>
    </source>
</reference>
<proteinExistence type="predicted"/>
<evidence type="ECO:0000313" key="3">
    <source>
        <dbReference type="Proteomes" id="UP001590951"/>
    </source>
</evidence>
<comment type="caution">
    <text evidence="2">The sequence shown here is derived from an EMBL/GenBank/DDBJ whole genome shotgun (WGS) entry which is preliminary data.</text>
</comment>
<keyword evidence="3" id="KW-1185">Reference proteome</keyword>
<sequence length="884" mass="98235">MIFAQVSEGYRSPLRGSMASSTLGSVSPLRLSQDLIASFTTNKSTSIRQLYDLRLELDHQCLRLAAGISLDPLEDATSDVNSVKELAVFLSGALNQCGFPGRSLFETIQLRALISSLALLHHLGVTTLATETWDKLKTDNIPARFQTIAFQSRSTSTLVERIRYAPNVYLIQLASQYLSFIRRGDSTLPSIVGPAIKLVFAGIAVGIGQYNHAQQILEGLNQLFALRQKPQTRYEALCGLQEYTRLAASLTRESTLTPDEAQVREAAALVVSTLLDKLEDILAKEDESNPPKLGGQWPRTLATCQRGPPDLDRGWYFYGVLDCASQLTSLVDPKTLRKGLVDRIEQLLFESKTPEYRWKAIEVLLSCSYTREQQSEKLRNELNKSLRSNATKSRLKDIQKTLDASKVIQEQLDSDEAAGLRFCVSAPLTCEDQNLRRDTSSSQSLEGLGLNNLDSITSSSSVERTPRANSSANSSANSGTSQLWWQENDLPRSRVQKSQTFKIKFPKSGIRKSTHQPHSAGLLEDCRYALFYNDTEISLFDLGDLQKNPIPTPAFPRTFNKQYKDECVFNVALSARILFVVTNRRMITSDITKELKDSEIDSTPYGADWDPSGLACYESSGQIVVLLGQCRGNQKRGFQGQVKVFKCKVDSRAKLKYCSTISLLDPDWPKILCHEAKENILTCVTGIQNKVVAWKLEDDLSGSTEILNFQKNKYAAETEETGITSASIYKSPSSRLYVLCSTAPSTERWRNKGEWSFIVPLPLPSQTTPPTQIIQPPKSTIHNFEQFEQHRALFAGCVSNQHNIFAVLEKTGRVSILSLDAHEISGVHSVQDNAELLSTSTLNSLCEQKRSGTSGLRFEPEAEGGRLIAVDVKGKVVVTEFIKD</sequence>
<accession>A0ABR4B8Z8</accession>
<feature type="compositionally biased region" description="Low complexity" evidence="1">
    <location>
        <begin position="468"/>
        <end position="478"/>
    </location>
</feature>
<organism evidence="2 3">
    <name type="scientific">Lepraria finkii</name>
    <dbReference type="NCBI Taxonomy" id="1340010"/>
    <lineage>
        <taxon>Eukaryota</taxon>
        <taxon>Fungi</taxon>
        <taxon>Dikarya</taxon>
        <taxon>Ascomycota</taxon>
        <taxon>Pezizomycotina</taxon>
        <taxon>Lecanoromycetes</taxon>
        <taxon>OSLEUM clade</taxon>
        <taxon>Lecanoromycetidae</taxon>
        <taxon>Lecanorales</taxon>
        <taxon>Lecanorineae</taxon>
        <taxon>Stereocaulaceae</taxon>
        <taxon>Lepraria</taxon>
    </lineage>
</organism>
<gene>
    <name evidence="2" type="ORF">ABVK25_005453</name>
</gene>
<evidence type="ECO:0000313" key="2">
    <source>
        <dbReference type="EMBL" id="KAL2054312.1"/>
    </source>
</evidence>
<dbReference type="SUPFAM" id="SSF48371">
    <property type="entry name" value="ARM repeat"/>
    <property type="match status" value="1"/>
</dbReference>
<dbReference type="InterPro" id="IPR016024">
    <property type="entry name" value="ARM-type_fold"/>
</dbReference>
<protein>
    <submittedName>
        <fullName evidence="2">Uncharacterized protein</fullName>
    </submittedName>
</protein>
<dbReference type="Proteomes" id="UP001590951">
    <property type="component" value="Unassembled WGS sequence"/>
</dbReference>
<feature type="region of interest" description="Disordered" evidence="1">
    <location>
        <begin position="456"/>
        <end position="483"/>
    </location>
</feature>
<evidence type="ECO:0000256" key="1">
    <source>
        <dbReference type="SAM" id="MobiDB-lite"/>
    </source>
</evidence>